<dbReference type="InterPro" id="IPR002052">
    <property type="entry name" value="DNA_methylase_N6_adenine_CS"/>
</dbReference>
<dbReference type="EMBL" id="MNLB01000026">
    <property type="protein sequence ID" value="PAC72621.1"/>
    <property type="molecule type" value="Genomic_DNA"/>
</dbReference>
<reference evidence="1 2" key="1">
    <citation type="journal article" date="2017" name="ISME J.">
        <title>Unveiling bifidobacterial biogeography across the mammalian branch of the tree of life.</title>
        <authorList>
            <person name="Milani C."/>
            <person name="Mangifesta M."/>
            <person name="Mancabelli L."/>
            <person name="Lugli G.A."/>
            <person name="James K."/>
            <person name="Duranti S."/>
            <person name="Turroni F."/>
            <person name="Ferrario C."/>
            <person name="Ossiprandi M.C."/>
            <person name="van Sinderen D."/>
            <person name="Ventura M."/>
        </authorList>
    </citation>
    <scope>NUCLEOTIDE SEQUENCE [LARGE SCALE GENOMIC DNA]</scope>
    <source>
        <strain evidence="1 2">1E</strain>
    </source>
</reference>
<comment type="caution">
    <text evidence="1">The sequence shown here is derived from an EMBL/GenBank/DDBJ whole genome shotgun (WGS) entry which is preliminary data.</text>
</comment>
<dbReference type="Pfam" id="PF13651">
    <property type="entry name" value="EcoRI_methylase"/>
    <property type="match status" value="1"/>
</dbReference>
<dbReference type="Proteomes" id="UP000216789">
    <property type="component" value="Unassembled WGS sequence"/>
</dbReference>
<dbReference type="RefSeq" id="WP_095280026.1">
    <property type="nucleotide sequence ID" value="NZ_MNLB01000026.1"/>
</dbReference>
<keyword evidence="1" id="KW-0378">Hydrolase</keyword>
<dbReference type="GO" id="GO:0008168">
    <property type="term" value="F:methyltransferase activity"/>
    <property type="evidence" value="ECO:0007669"/>
    <property type="project" value="InterPro"/>
</dbReference>
<name>A0A267WJ11_BIFPS</name>
<dbReference type="GO" id="GO:0032259">
    <property type="term" value="P:methylation"/>
    <property type="evidence" value="ECO:0007669"/>
    <property type="project" value="InterPro"/>
</dbReference>
<sequence>MGNNQLSAAKKAKNDEFYTRMTDIEHELVHYRDHFKGKVVLCNCDDPFESNFFKYFALNFNPLGLKKLIATCYSGSPIAGGEYQPSLFDDDVDENTGRHRRAYKAVVNVFRDTTGDGGLDMDDIKNLLDSGENELTELHGDGIYGAGDFRSKECLELLDEADIVVTNPPFSLFREYVATLMEHGKKFVIMGNKNAITYKEVFPLIRDDKLWIGATSLNGGRWMIMPSNSEVESPKAKKDRNGDIILNVAGVCWYTNLDITKRHEDLLLYRRYKEDPSRYPKYDNYDAIEVSKVKDIPEDYWGVMGVPITFMDKYNPAQFEIIGCSESEGRGFSNGLWNPESGIAQPTIGGRKVYKRLFIRRRA</sequence>
<evidence type="ECO:0000313" key="2">
    <source>
        <dbReference type="Proteomes" id="UP000216789"/>
    </source>
</evidence>
<dbReference type="PROSITE" id="PS00092">
    <property type="entry name" value="N6_MTASE"/>
    <property type="match status" value="1"/>
</dbReference>
<dbReference type="GO" id="GO:0003676">
    <property type="term" value="F:nucleic acid binding"/>
    <property type="evidence" value="ECO:0007669"/>
    <property type="project" value="InterPro"/>
</dbReference>
<keyword evidence="1" id="KW-0540">Nuclease</keyword>
<gene>
    <name evidence="1" type="ORF">BPS1E_1889</name>
</gene>
<protein>
    <submittedName>
        <fullName evidence="1">Restriction endonuclease EcoRI</fullName>
    </submittedName>
</protein>
<dbReference type="GO" id="GO:0004519">
    <property type="term" value="F:endonuclease activity"/>
    <property type="evidence" value="ECO:0007669"/>
    <property type="project" value="UniProtKB-KW"/>
</dbReference>
<accession>A0A267WJ11</accession>
<dbReference type="AlphaFoldDB" id="A0A267WJ11"/>
<keyword evidence="1" id="KW-0255">Endonuclease</keyword>
<dbReference type="InterPro" id="IPR025247">
    <property type="entry name" value="EcoRI-like_methylase"/>
</dbReference>
<evidence type="ECO:0000313" key="1">
    <source>
        <dbReference type="EMBL" id="PAC72621.1"/>
    </source>
</evidence>
<organism evidence="1 2">
    <name type="scientific">Bifidobacterium pseudocatenulatum</name>
    <dbReference type="NCBI Taxonomy" id="28026"/>
    <lineage>
        <taxon>Bacteria</taxon>
        <taxon>Bacillati</taxon>
        <taxon>Actinomycetota</taxon>
        <taxon>Actinomycetes</taxon>
        <taxon>Bifidobacteriales</taxon>
        <taxon>Bifidobacteriaceae</taxon>
        <taxon>Bifidobacterium</taxon>
    </lineage>
</organism>
<proteinExistence type="predicted"/>